<reference evidence="11" key="1">
    <citation type="journal article" date="2019" name="Microbiol. Immunol.">
        <title>Molecular and phenotypic characterization of Leptospira johnsonii sp. nov., Leptospira ellinghausenii sp. nov. and Leptospira ryugenii sp. nov. isolated from soil and water in Japan.</title>
        <authorList>
            <person name="Masuzawa T."/>
            <person name="Saito M."/>
            <person name="Nakao R."/>
            <person name="Nikaido Y."/>
            <person name="Matsumoto M."/>
            <person name="Ogawa M."/>
            <person name="Yokoyama M."/>
            <person name="Hidaka Y."/>
            <person name="Tomita J."/>
            <person name="Sakakibara K."/>
            <person name="Suzuki K."/>
            <person name="Yasuda S."/>
            <person name="Sato H."/>
            <person name="Yamaguchi M."/>
            <person name="Yoshida S.I."/>
            <person name="Koizumi N."/>
            <person name="Kawamura Y."/>
        </authorList>
    </citation>
    <scope>NUCLEOTIDE SEQUENCE [LARGE SCALE GENOMIC DNA]</scope>
    <source>
        <strain evidence="11">E18</strain>
    </source>
</reference>
<dbReference type="Gene3D" id="3.30.565.10">
    <property type="entry name" value="Histidine kinase-like ATPase, C-terminal domain"/>
    <property type="match status" value="1"/>
</dbReference>
<dbReference type="SUPFAM" id="SSF55785">
    <property type="entry name" value="PYP-like sensor domain (PAS domain)"/>
    <property type="match status" value="2"/>
</dbReference>
<dbReference type="OrthoDB" id="9816309at2"/>
<dbReference type="InterPro" id="IPR011495">
    <property type="entry name" value="Sig_transdc_His_kin_sub2_dim/P"/>
</dbReference>
<dbReference type="AlphaFoldDB" id="A0A2P2DEK1"/>
<keyword evidence="6" id="KW-0418">Kinase</keyword>
<dbReference type="RefSeq" id="WP_108960040.1">
    <property type="nucleotide sequence ID" value="NZ_BFAZ01000009.1"/>
</dbReference>
<dbReference type="InterPro" id="IPR013656">
    <property type="entry name" value="PAS_4"/>
</dbReference>
<dbReference type="GO" id="GO:0005524">
    <property type="term" value="F:ATP binding"/>
    <property type="evidence" value="ECO:0007669"/>
    <property type="project" value="UniProtKB-KW"/>
</dbReference>
<sequence>MESGSQSNLSTDITQIGTDATLLLELVGENYPNGSISLIDKDLRFIYTNGSGFKKFGIDPKTFINKSIFDVLQPEVYISIKNHISHVFAGNSIVHEVRSQNAYFLNSYKPIINENGKIDTFILTSQDITDFKNLEAEHEKLQSVVKNSINEIYIFDANNFKIEYINESGLKNLKYKLEEAKTKTIFDIKPNFEEKTFKAMIQPVLHKKIDKLIFETFNKRADGTYYPVEVHLQLIEHQGKLKIFTIVLDISNVRQYEMSIQEKKEELAATIEELNATTEELKEQNEQLIKLLDEKENLFKEIHHRIKNNLQMILSLLYIKSQHTMDSNILNFIQETKNRIFSISLLHEQLLQLKSINKLDVQEYFHSLIKNIMASYEVPEKVYILDFDVDKFELQIDKIVNLGLIINEIISNIYKHAYSDANGGNILVRGYIIDSRCKFLVGDEGRGGVNVLDTSNSYGTQLIKLFAEQLGAKLTIDIENGTKYTIEFGVL</sequence>
<dbReference type="PANTHER" id="PTHR41523">
    <property type="entry name" value="TWO-COMPONENT SYSTEM SENSOR PROTEIN"/>
    <property type="match status" value="1"/>
</dbReference>
<dbReference type="Gene3D" id="3.30.450.20">
    <property type="entry name" value="PAS domain"/>
    <property type="match status" value="2"/>
</dbReference>
<dbReference type="PROSITE" id="PS50112">
    <property type="entry name" value="PAS"/>
    <property type="match status" value="1"/>
</dbReference>
<dbReference type="EC" id="2.7.13.3" evidence="2"/>
<evidence type="ECO:0000256" key="8">
    <source>
        <dbReference type="SAM" id="Coils"/>
    </source>
</evidence>
<dbReference type="Pfam" id="PF07568">
    <property type="entry name" value="HisKA_2"/>
    <property type="match status" value="1"/>
</dbReference>
<proteinExistence type="predicted"/>
<comment type="caution">
    <text evidence="10">The sequence shown here is derived from an EMBL/GenBank/DDBJ whole genome shotgun (WGS) entry which is preliminary data.</text>
</comment>
<evidence type="ECO:0000256" key="7">
    <source>
        <dbReference type="ARBA" id="ARBA00022840"/>
    </source>
</evidence>
<evidence type="ECO:0000256" key="4">
    <source>
        <dbReference type="ARBA" id="ARBA00022679"/>
    </source>
</evidence>
<feature type="coiled-coil region" evidence="8">
    <location>
        <begin position="253"/>
        <end position="301"/>
    </location>
</feature>
<protein>
    <recommendedName>
        <fullName evidence="2">histidine kinase</fullName>
        <ecNumber evidence="2">2.7.13.3</ecNumber>
    </recommendedName>
</protein>
<organism evidence="10 11">
    <name type="scientific">Leptospira ellinghausenii</name>
    <dbReference type="NCBI Taxonomy" id="1917822"/>
    <lineage>
        <taxon>Bacteria</taxon>
        <taxon>Pseudomonadati</taxon>
        <taxon>Spirochaetota</taxon>
        <taxon>Spirochaetia</taxon>
        <taxon>Leptospirales</taxon>
        <taxon>Leptospiraceae</taxon>
        <taxon>Leptospira</taxon>
    </lineage>
</organism>
<evidence type="ECO:0000256" key="6">
    <source>
        <dbReference type="ARBA" id="ARBA00022777"/>
    </source>
</evidence>
<evidence type="ECO:0000313" key="10">
    <source>
        <dbReference type="EMBL" id="GBF43042.1"/>
    </source>
</evidence>
<gene>
    <name evidence="10" type="ORF">LPTSP2_23380</name>
</gene>
<dbReference type="Proteomes" id="UP000245206">
    <property type="component" value="Unassembled WGS sequence"/>
</dbReference>
<keyword evidence="8" id="KW-0175">Coiled coil</keyword>
<dbReference type="Pfam" id="PF08448">
    <property type="entry name" value="PAS_4"/>
    <property type="match status" value="1"/>
</dbReference>
<evidence type="ECO:0000256" key="3">
    <source>
        <dbReference type="ARBA" id="ARBA00022553"/>
    </source>
</evidence>
<dbReference type="CDD" id="cd00130">
    <property type="entry name" value="PAS"/>
    <property type="match status" value="2"/>
</dbReference>
<evidence type="ECO:0000256" key="5">
    <source>
        <dbReference type="ARBA" id="ARBA00022741"/>
    </source>
</evidence>
<dbReference type="EMBL" id="BFAZ01000009">
    <property type="protein sequence ID" value="GBF43042.1"/>
    <property type="molecule type" value="Genomic_DNA"/>
</dbReference>
<keyword evidence="11" id="KW-1185">Reference proteome</keyword>
<feature type="domain" description="PAS" evidence="9">
    <location>
        <begin position="36"/>
        <end position="91"/>
    </location>
</feature>
<dbReference type="GO" id="GO:0004673">
    <property type="term" value="F:protein histidine kinase activity"/>
    <property type="evidence" value="ECO:0007669"/>
    <property type="project" value="UniProtKB-EC"/>
</dbReference>
<evidence type="ECO:0000259" key="9">
    <source>
        <dbReference type="PROSITE" id="PS50112"/>
    </source>
</evidence>
<dbReference type="InterPro" id="IPR035965">
    <property type="entry name" value="PAS-like_dom_sf"/>
</dbReference>
<evidence type="ECO:0000313" key="11">
    <source>
        <dbReference type="Proteomes" id="UP000245206"/>
    </source>
</evidence>
<dbReference type="Pfam" id="PF13426">
    <property type="entry name" value="PAS_9"/>
    <property type="match status" value="1"/>
</dbReference>
<keyword evidence="5" id="KW-0547">Nucleotide-binding</keyword>
<evidence type="ECO:0000256" key="1">
    <source>
        <dbReference type="ARBA" id="ARBA00000085"/>
    </source>
</evidence>
<dbReference type="SMART" id="SM00091">
    <property type="entry name" value="PAS"/>
    <property type="match status" value="2"/>
</dbReference>
<dbReference type="NCBIfam" id="TIGR00229">
    <property type="entry name" value="sensory_box"/>
    <property type="match status" value="1"/>
</dbReference>
<accession>A0A2P2DEK1</accession>
<keyword evidence="4" id="KW-0808">Transferase</keyword>
<dbReference type="InterPro" id="IPR000014">
    <property type="entry name" value="PAS"/>
</dbReference>
<keyword evidence="7" id="KW-0067">ATP-binding</keyword>
<keyword evidence="3" id="KW-0597">Phosphoprotein</keyword>
<dbReference type="InterPro" id="IPR036890">
    <property type="entry name" value="HATPase_C_sf"/>
</dbReference>
<comment type="catalytic activity">
    <reaction evidence="1">
        <text>ATP + protein L-histidine = ADP + protein N-phospho-L-histidine.</text>
        <dbReference type="EC" id="2.7.13.3"/>
    </reaction>
</comment>
<dbReference type="SUPFAM" id="SSF55874">
    <property type="entry name" value="ATPase domain of HSP90 chaperone/DNA topoisomerase II/histidine kinase"/>
    <property type="match status" value="1"/>
</dbReference>
<evidence type="ECO:0000256" key="2">
    <source>
        <dbReference type="ARBA" id="ARBA00012438"/>
    </source>
</evidence>
<dbReference type="PANTHER" id="PTHR41523:SF8">
    <property type="entry name" value="ETHYLENE RESPONSE SENSOR PROTEIN"/>
    <property type="match status" value="1"/>
</dbReference>
<name>A0A2P2DEK1_9LEPT</name>